<reference evidence="2 3" key="1">
    <citation type="submission" date="2024-01" db="EMBL/GenBank/DDBJ databases">
        <authorList>
            <person name="Allen C."/>
            <person name="Tagirdzhanova G."/>
        </authorList>
    </citation>
    <scope>NUCLEOTIDE SEQUENCE [LARGE SCALE GENOMIC DNA]</scope>
</reference>
<proteinExistence type="predicted"/>
<comment type="caution">
    <text evidence="2">The sequence shown here is derived from an EMBL/GenBank/DDBJ whole genome shotgun (WGS) entry which is preliminary data.</text>
</comment>
<name>A0ABP0CN57_9PEZI</name>
<dbReference type="Proteomes" id="UP001642482">
    <property type="component" value="Unassembled WGS sequence"/>
</dbReference>
<protein>
    <recommendedName>
        <fullName evidence="4">F-box domain-containing protein</fullName>
    </recommendedName>
</protein>
<gene>
    <name evidence="2" type="ORF">SEUCBS140593_008458</name>
</gene>
<sequence length="419" mass="45267">MVTSISTSSSSATPEVASWKDVGYRCPRPGFFLGDDGSMATSSVLTSADKLASSFDLGRLGVLPLELLHQIVDDLAETDIRALVALRNVNRAGAAVVDSFRDFATVAAFPRALGALVRLAPEPTRTASATSSSPVSSTPVSIKALAACLRTTSCASCLRQRDLSGGSSAADVPYGDYIYLLGPERVCYLCFRSQPEYLPVARFASVGNNVQQQHRDLVNSQPNLTSIRVPAGRYGVLARLTQPVDLFDRRQVEAAEEALTSETPSSSNRPARDRLVNGKRGRSPVPGKPTRPDPLRYAAVIPGPYWESSTKHPSADTTMDRGYACRACAQTDRKTAGHAGWADPLARYTREGLERHVADPRFGGRVLRRRVGMTDIYEHDAPRRGHFPPPVEFGATADLARRYEAVILVPEGSVVGSRL</sequence>
<organism evidence="2 3">
    <name type="scientific">Sporothrix eucalyptigena</name>
    <dbReference type="NCBI Taxonomy" id="1812306"/>
    <lineage>
        <taxon>Eukaryota</taxon>
        <taxon>Fungi</taxon>
        <taxon>Dikarya</taxon>
        <taxon>Ascomycota</taxon>
        <taxon>Pezizomycotina</taxon>
        <taxon>Sordariomycetes</taxon>
        <taxon>Sordariomycetidae</taxon>
        <taxon>Ophiostomatales</taxon>
        <taxon>Ophiostomataceae</taxon>
        <taxon>Sporothrix</taxon>
    </lineage>
</organism>
<evidence type="ECO:0008006" key="4">
    <source>
        <dbReference type="Google" id="ProtNLM"/>
    </source>
</evidence>
<evidence type="ECO:0000256" key="1">
    <source>
        <dbReference type="SAM" id="MobiDB-lite"/>
    </source>
</evidence>
<evidence type="ECO:0000313" key="2">
    <source>
        <dbReference type="EMBL" id="CAK7233010.1"/>
    </source>
</evidence>
<keyword evidence="3" id="KW-1185">Reference proteome</keyword>
<dbReference type="EMBL" id="CAWUHD010000117">
    <property type="protein sequence ID" value="CAK7233010.1"/>
    <property type="molecule type" value="Genomic_DNA"/>
</dbReference>
<feature type="region of interest" description="Disordered" evidence="1">
    <location>
        <begin position="255"/>
        <end position="297"/>
    </location>
</feature>
<accession>A0ABP0CN57</accession>
<feature type="compositionally biased region" description="Polar residues" evidence="1">
    <location>
        <begin position="260"/>
        <end position="269"/>
    </location>
</feature>
<evidence type="ECO:0000313" key="3">
    <source>
        <dbReference type="Proteomes" id="UP001642482"/>
    </source>
</evidence>